<feature type="domain" description="Auxiliary Activity family 9 catalytic" evidence="8">
    <location>
        <begin position="19"/>
        <end position="235"/>
    </location>
</feature>
<organism evidence="9 10">
    <name type="scientific">Arthrobotrys conoides</name>
    <dbReference type="NCBI Taxonomy" id="74498"/>
    <lineage>
        <taxon>Eukaryota</taxon>
        <taxon>Fungi</taxon>
        <taxon>Dikarya</taxon>
        <taxon>Ascomycota</taxon>
        <taxon>Pezizomycotina</taxon>
        <taxon>Orbiliomycetes</taxon>
        <taxon>Orbiliales</taxon>
        <taxon>Orbiliaceae</taxon>
        <taxon>Arthrobotrys</taxon>
    </lineage>
</organism>
<sequence>MHIITFLLTALLVSVSMAHHVLTSFSVDNVRQNNVLRQPGTLNPVTNPNDKHLACGFPVGNEQGIRGTDKASIYPGSNVTFEWHTNWSASVSGPEGVTDASHKGSCAIYMRKVSNSVTAIAEDPRKPNWFKIWEDGVDQDGVFCTSRMRTNGGIFTGVVPKHLENGDYLIRAETITLNSAGEPNWQPQWYVGCAQVTMKNSEAPFIKPVTVPIPSGDYANMNMPGLRYNIWYPERANYSDYGPVPGSAVFNDGSDKAEQPFKIPHEIPTLPDGFQTIPWPTTSTDTTRFVTHRLTVEVPTTTTSTYWITSILPPESETHHTRALTRTVTRQVIQTVYVTDAPKPSTMHDRIPHRPKPSTMHDRIPRRHTKTVTSTRIVTVTHFFTAEKPTSTAFTNTVDPITVTPTVTTFIRSSHNYGTMVSGRGYHYRRWHYRHAHGRRL</sequence>
<dbReference type="InterPro" id="IPR005103">
    <property type="entry name" value="AA9_LPMO"/>
</dbReference>
<proteinExistence type="predicted"/>
<comment type="caution">
    <text evidence="9">The sequence shown here is derived from an EMBL/GenBank/DDBJ whole genome shotgun (WGS) entry which is preliminary data.</text>
</comment>
<dbReference type="GO" id="GO:0008810">
    <property type="term" value="F:cellulase activity"/>
    <property type="evidence" value="ECO:0007669"/>
    <property type="project" value="UniProtKB-UniRule"/>
</dbReference>
<keyword evidence="5" id="KW-0624">Polysaccharide degradation</keyword>
<keyword evidence="5" id="KW-0119">Carbohydrate metabolism</keyword>
<gene>
    <name evidence="9" type="ORF">TWF506_006111</name>
</gene>
<dbReference type="Proteomes" id="UP001307849">
    <property type="component" value="Unassembled WGS sequence"/>
</dbReference>
<comment type="cofactor">
    <cofactor evidence="1">
        <name>Cu(2+)</name>
        <dbReference type="ChEBI" id="CHEBI:29036"/>
    </cofactor>
</comment>
<keyword evidence="10" id="KW-1185">Reference proteome</keyword>
<name>A0AAN8NR45_9PEZI</name>
<dbReference type="EMBL" id="JAVHJM010000003">
    <property type="protein sequence ID" value="KAK6516201.1"/>
    <property type="molecule type" value="Genomic_DNA"/>
</dbReference>
<evidence type="ECO:0000256" key="6">
    <source>
        <dbReference type="SAM" id="MobiDB-lite"/>
    </source>
</evidence>
<feature type="chain" id="PRO_5043007734" description="AA9 family lytic polysaccharide monooxygenase" evidence="7">
    <location>
        <begin position="19"/>
        <end position="441"/>
    </location>
</feature>
<evidence type="ECO:0000256" key="2">
    <source>
        <dbReference type="ARBA" id="ARBA00004613"/>
    </source>
</evidence>
<comment type="catalytic activity">
    <reaction evidence="5">
        <text>[(1-&gt;4)-beta-D-glucosyl]n+m + reduced acceptor + O2 = 4-dehydro-beta-D-glucosyl-[(1-&gt;4)-beta-D-glucosyl]n-1 + [(1-&gt;4)-beta-D-glucosyl]m + acceptor + H2O.</text>
        <dbReference type="EC" id="1.14.99.56"/>
    </reaction>
</comment>
<evidence type="ECO:0000256" key="1">
    <source>
        <dbReference type="ARBA" id="ARBA00001973"/>
    </source>
</evidence>
<protein>
    <recommendedName>
        <fullName evidence="5">AA9 family lytic polysaccharide monooxygenase</fullName>
        <ecNumber evidence="5">1.14.99.56</ecNumber>
    </recommendedName>
    <alternativeName>
        <fullName evidence="5">Endo-beta-1,4-glucanase</fullName>
    </alternativeName>
    <alternativeName>
        <fullName evidence="5">Glycosyl hydrolase 61 family protein</fullName>
    </alternativeName>
</protein>
<keyword evidence="5" id="KW-0136">Cellulose degradation</keyword>
<evidence type="ECO:0000256" key="7">
    <source>
        <dbReference type="SAM" id="SignalP"/>
    </source>
</evidence>
<comment type="domain">
    <text evidence="5">Has a modular structure: an endo-beta-1,4-glucanase catalytic module at the N-terminus, a linker rich in serines and threonines, and a C-terminal carbohydrate-binding module (CBM).</text>
</comment>
<keyword evidence="4 5" id="KW-1015">Disulfide bond</keyword>
<accession>A0AAN8NR45</accession>
<evidence type="ECO:0000256" key="4">
    <source>
        <dbReference type="ARBA" id="ARBA00023157"/>
    </source>
</evidence>
<evidence type="ECO:0000259" key="8">
    <source>
        <dbReference type="Pfam" id="PF03443"/>
    </source>
</evidence>
<keyword evidence="7" id="KW-0732">Signal</keyword>
<dbReference type="InterPro" id="IPR049892">
    <property type="entry name" value="AA9"/>
</dbReference>
<comment type="subcellular location">
    <subcellularLocation>
        <location evidence="2 5">Secreted</location>
    </subcellularLocation>
</comment>
<dbReference type="GO" id="GO:0030248">
    <property type="term" value="F:cellulose binding"/>
    <property type="evidence" value="ECO:0007669"/>
    <property type="project" value="UniProtKB-UniRule"/>
</dbReference>
<comment type="function">
    <text evidence="5">Lytic polysaccharide monooxygenase (LMPO) that depolymerizes crystalline and amorphous polysaccharides via the oxidation of scissile alpha- or beta-(1-4)-glycosidic bonds, yielding C1 and/or C4 oxidation products. Catalysis by LPMOs requires the reduction of the active-site copper from Cu(II) to Cu(I) by a reducing agent and H(2)O(2) or O(2) as a cosubstrate.</text>
</comment>
<dbReference type="Pfam" id="PF03443">
    <property type="entry name" value="AA9"/>
    <property type="match status" value="1"/>
</dbReference>
<dbReference type="PANTHER" id="PTHR33353:SF32">
    <property type="entry name" value="ENDO-BETA-1,4-GLUCANASE D"/>
    <property type="match status" value="1"/>
</dbReference>
<dbReference type="AlphaFoldDB" id="A0AAN8NR45"/>
<reference evidence="9 10" key="1">
    <citation type="submission" date="2019-10" db="EMBL/GenBank/DDBJ databases">
        <authorList>
            <person name="Palmer J.M."/>
        </authorList>
    </citation>
    <scope>NUCLEOTIDE SEQUENCE [LARGE SCALE GENOMIC DNA]</scope>
    <source>
        <strain evidence="9 10">TWF506</strain>
    </source>
</reference>
<dbReference type="EC" id="1.14.99.56" evidence="5"/>
<feature type="signal peptide" evidence="7">
    <location>
        <begin position="1"/>
        <end position="18"/>
    </location>
</feature>
<feature type="region of interest" description="Disordered" evidence="6">
    <location>
        <begin position="342"/>
        <end position="363"/>
    </location>
</feature>
<dbReference type="GO" id="GO:0005576">
    <property type="term" value="C:extracellular region"/>
    <property type="evidence" value="ECO:0007669"/>
    <property type="project" value="UniProtKB-SubCell"/>
</dbReference>
<evidence type="ECO:0000313" key="10">
    <source>
        <dbReference type="Proteomes" id="UP001307849"/>
    </source>
</evidence>
<evidence type="ECO:0000256" key="5">
    <source>
        <dbReference type="RuleBase" id="RU368122"/>
    </source>
</evidence>
<keyword evidence="3 5" id="KW-0964">Secreted</keyword>
<dbReference type="GO" id="GO:0030245">
    <property type="term" value="P:cellulose catabolic process"/>
    <property type="evidence" value="ECO:0007669"/>
    <property type="project" value="UniProtKB-UniRule"/>
</dbReference>
<evidence type="ECO:0000256" key="3">
    <source>
        <dbReference type="ARBA" id="ARBA00022525"/>
    </source>
</evidence>
<dbReference type="Gene3D" id="2.70.50.70">
    <property type="match status" value="1"/>
</dbReference>
<dbReference type="PANTHER" id="PTHR33353">
    <property type="entry name" value="PUTATIVE (AFU_ORTHOLOGUE AFUA_1G12560)-RELATED"/>
    <property type="match status" value="1"/>
</dbReference>
<evidence type="ECO:0000313" key="9">
    <source>
        <dbReference type="EMBL" id="KAK6516201.1"/>
    </source>
</evidence>